<dbReference type="SUPFAM" id="SSF52317">
    <property type="entry name" value="Class I glutamine amidotransferase-like"/>
    <property type="match status" value="1"/>
</dbReference>
<dbReference type="Gene3D" id="3.40.50.10740">
    <property type="entry name" value="Class I glutamine amidotransferase-like"/>
    <property type="match status" value="1"/>
</dbReference>
<protein>
    <submittedName>
        <fullName evidence="9">Muramoyltetrapeptide carboxypeptidase</fullName>
        <ecNumber evidence="9">3.4.17.13</ecNumber>
    </submittedName>
</protein>
<feature type="active site" description="Charge relay system" evidence="6">
    <location>
        <position position="282"/>
    </location>
</feature>
<keyword evidence="10" id="KW-1185">Reference proteome</keyword>
<dbReference type="InterPro" id="IPR029062">
    <property type="entry name" value="Class_I_gatase-like"/>
</dbReference>
<comment type="caution">
    <text evidence="9">The sequence shown here is derived from an EMBL/GenBank/DDBJ whole genome shotgun (WGS) entry which is preliminary data.</text>
</comment>
<dbReference type="PIRSF" id="PIRSF028757">
    <property type="entry name" value="LD-carboxypeptidase"/>
    <property type="match status" value="1"/>
</dbReference>
<dbReference type="Proteomes" id="UP001185092">
    <property type="component" value="Unassembled WGS sequence"/>
</dbReference>
<feature type="active site" description="Charge relay system" evidence="6">
    <location>
        <position position="212"/>
    </location>
</feature>
<evidence type="ECO:0000256" key="4">
    <source>
        <dbReference type="ARBA" id="ARBA00022801"/>
    </source>
</evidence>
<dbReference type="SUPFAM" id="SSF141986">
    <property type="entry name" value="LD-carboxypeptidase A C-terminal domain-like"/>
    <property type="match status" value="1"/>
</dbReference>
<keyword evidence="2 9" id="KW-0121">Carboxypeptidase</keyword>
<dbReference type="CDD" id="cd07025">
    <property type="entry name" value="Peptidase_S66"/>
    <property type="match status" value="1"/>
</dbReference>
<dbReference type="EMBL" id="JAVDQD010000001">
    <property type="protein sequence ID" value="MDR6238075.1"/>
    <property type="molecule type" value="Genomic_DNA"/>
</dbReference>
<dbReference type="PANTHER" id="PTHR30237">
    <property type="entry name" value="MURAMOYLTETRAPEPTIDE CARBOXYPEPTIDASE"/>
    <property type="match status" value="1"/>
</dbReference>
<dbReference type="GO" id="GO:0006508">
    <property type="term" value="P:proteolysis"/>
    <property type="evidence" value="ECO:0007669"/>
    <property type="project" value="UniProtKB-KW"/>
</dbReference>
<dbReference type="RefSeq" id="WP_309937544.1">
    <property type="nucleotide sequence ID" value="NZ_AP025305.1"/>
</dbReference>
<evidence type="ECO:0000256" key="5">
    <source>
        <dbReference type="ARBA" id="ARBA00022825"/>
    </source>
</evidence>
<keyword evidence="5" id="KW-0720">Serine protease</keyword>
<feature type="active site" description="Nucleophile" evidence="6">
    <location>
        <position position="121"/>
    </location>
</feature>
<evidence type="ECO:0000256" key="1">
    <source>
        <dbReference type="ARBA" id="ARBA00010233"/>
    </source>
</evidence>
<dbReference type="Pfam" id="PF02016">
    <property type="entry name" value="Peptidase_S66"/>
    <property type="match status" value="1"/>
</dbReference>
<evidence type="ECO:0000259" key="7">
    <source>
        <dbReference type="Pfam" id="PF02016"/>
    </source>
</evidence>
<gene>
    <name evidence="9" type="ORF">HNQ88_001051</name>
</gene>
<dbReference type="InterPro" id="IPR027478">
    <property type="entry name" value="LdcA_N"/>
</dbReference>
<proteinExistence type="inferred from homology"/>
<dbReference type="GO" id="GO:0008236">
    <property type="term" value="F:serine-type peptidase activity"/>
    <property type="evidence" value="ECO:0007669"/>
    <property type="project" value="UniProtKB-KW"/>
</dbReference>
<evidence type="ECO:0000259" key="8">
    <source>
        <dbReference type="Pfam" id="PF17676"/>
    </source>
</evidence>
<dbReference type="InterPro" id="IPR040921">
    <property type="entry name" value="Peptidase_S66C"/>
</dbReference>
<dbReference type="InterPro" id="IPR027461">
    <property type="entry name" value="Carboxypeptidase_A_C_sf"/>
</dbReference>
<accession>A0AAE4BRP9</accession>
<evidence type="ECO:0000313" key="9">
    <source>
        <dbReference type="EMBL" id="MDR6238075.1"/>
    </source>
</evidence>
<dbReference type="GO" id="GO:0106415">
    <property type="term" value="F:muramoyltetrapeptide carboxypeptidase activity"/>
    <property type="evidence" value="ECO:0007669"/>
    <property type="project" value="UniProtKB-EC"/>
</dbReference>
<sequence>MKSSQCEDFFVIMIFPPFLNDGDKIAIVSPSGRVDIDIINQAAEFYKNKGLVPVIGKFATSEFGYFAGDDSQRLEDLQWALDSDEIKAVILARGGYGMTRILDHVDFRKLKTSPKWICGFSDHTALLNKLVNLDIACVHTTVPTLYHKDFCSANSIFQILKRGTGNIYANACFYNRIGISQGKLVGGNLTLLANNIGTSSDFEPKGAILLIEELNEHLYHIDRMFVQLKRAGKFNQLKGMIIGHMTNMMDGKVPFGYSVEEIVREHTKEYGFPIGFNFPIGHQEPNIAVVMGQEYVLEVNDEMSKLGAIK</sequence>
<evidence type="ECO:0000256" key="2">
    <source>
        <dbReference type="ARBA" id="ARBA00022645"/>
    </source>
</evidence>
<dbReference type="Gene3D" id="3.50.30.60">
    <property type="entry name" value="LD-carboxypeptidase A C-terminal domain-like"/>
    <property type="match status" value="1"/>
</dbReference>
<evidence type="ECO:0000256" key="3">
    <source>
        <dbReference type="ARBA" id="ARBA00022670"/>
    </source>
</evidence>
<name>A0AAE4BRP9_9BACT</name>
<evidence type="ECO:0000256" key="6">
    <source>
        <dbReference type="PIRSR" id="PIRSR028757-1"/>
    </source>
</evidence>
<dbReference type="Pfam" id="PF17676">
    <property type="entry name" value="Peptidase_S66C"/>
    <property type="match status" value="1"/>
</dbReference>
<dbReference type="EC" id="3.4.17.13" evidence="9"/>
<comment type="similarity">
    <text evidence="1">Belongs to the peptidase S66 family.</text>
</comment>
<feature type="domain" description="LD-carboxypeptidase C-terminal" evidence="8">
    <location>
        <begin position="181"/>
        <end position="295"/>
    </location>
</feature>
<dbReference type="PANTHER" id="PTHR30237:SF2">
    <property type="entry name" value="MUREIN TETRAPEPTIDE CARBOXYPEPTIDASE"/>
    <property type="match status" value="1"/>
</dbReference>
<organism evidence="9 10">
    <name type="scientific">Aureibacter tunicatorum</name>
    <dbReference type="NCBI Taxonomy" id="866807"/>
    <lineage>
        <taxon>Bacteria</taxon>
        <taxon>Pseudomonadati</taxon>
        <taxon>Bacteroidota</taxon>
        <taxon>Cytophagia</taxon>
        <taxon>Cytophagales</taxon>
        <taxon>Persicobacteraceae</taxon>
        <taxon>Aureibacter</taxon>
    </lineage>
</organism>
<dbReference type="AlphaFoldDB" id="A0AAE4BRP9"/>
<dbReference type="InterPro" id="IPR003507">
    <property type="entry name" value="S66_fam"/>
</dbReference>
<reference evidence="9" key="1">
    <citation type="submission" date="2023-07" db="EMBL/GenBank/DDBJ databases">
        <title>Genomic Encyclopedia of Type Strains, Phase IV (KMG-IV): sequencing the most valuable type-strain genomes for metagenomic binning, comparative biology and taxonomic classification.</title>
        <authorList>
            <person name="Goeker M."/>
        </authorList>
    </citation>
    <scope>NUCLEOTIDE SEQUENCE</scope>
    <source>
        <strain evidence="9">DSM 26174</strain>
    </source>
</reference>
<dbReference type="InterPro" id="IPR040449">
    <property type="entry name" value="Peptidase_S66_N"/>
</dbReference>
<keyword evidence="4 9" id="KW-0378">Hydrolase</keyword>
<evidence type="ECO:0000313" key="10">
    <source>
        <dbReference type="Proteomes" id="UP001185092"/>
    </source>
</evidence>
<feature type="domain" description="LD-carboxypeptidase N-terminal" evidence="7">
    <location>
        <begin position="25"/>
        <end position="139"/>
    </location>
</feature>
<keyword evidence="3" id="KW-0645">Protease</keyword>